<sequence length="79" mass="9126">MPHSYCISKKAYHQQPTNLDNPRLSDLPLLSVEQYEEIIFKRPMMIDGIANMMNLAMVYQKCNKRFITNDNFVSGGNTV</sequence>
<dbReference type="GeneID" id="88856861"/>
<name>A0ABY9XEU3_9GAMM</name>
<evidence type="ECO:0000313" key="2">
    <source>
        <dbReference type="Proteomes" id="UP001300348"/>
    </source>
</evidence>
<dbReference type="Proteomes" id="UP001300348">
    <property type="component" value="Chromosome"/>
</dbReference>
<proteinExistence type="predicted"/>
<organism evidence="1 2">
    <name type="scientific">Xenorhabdus griffiniae</name>
    <dbReference type="NCBI Taxonomy" id="351672"/>
    <lineage>
        <taxon>Bacteria</taxon>
        <taxon>Pseudomonadati</taxon>
        <taxon>Pseudomonadota</taxon>
        <taxon>Gammaproteobacteria</taxon>
        <taxon>Enterobacterales</taxon>
        <taxon>Morganellaceae</taxon>
        <taxon>Xenorhabdus</taxon>
    </lineage>
</organism>
<protein>
    <submittedName>
        <fullName evidence="1">Uncharacterized protein</fullName>
    </submittedName>
</protein>
<dbReference type="RefSeq" id="WP_189757969.1">
    <property type="nucleotide sequence ID" value="NZ_CAWPOC010000001.1"/>
</dbReference>
<evidence type="ECO:0000313" key="1">
    <source>
        <dbReference type="EMBL" id="WNH01113.1"/>
    </source>
</evidence>
<reference evidence="1 2" key="1">
    <citation type="journal article" date="2023" name="Access Microbiol">
        <title>The genome of a steinernematid-associated Pseudomonas piscis bacterium encodes the biosynthesis of insect toxins.</title>
        <authorList>
            <person name="Awori R.M."/>
            <person name="Hendre P."/>
            <person name="Amugune N.O."/>
        </authorList>
    </citation>
    <scope>NUCLEOTIDE SEQUENCE [LARGE SCALE GENOMIC DNA]</scope>
    <source>
        <strain evidence="1 2">97</strain>
    </source>
</reference>
<gene>
    <name evidence="1" type="ORF">QL112_014850</name>
</gene>
<dbReference type="EMBL" id="CP133647">
    <property type="protein sequence ID" value="WNH01113.1"/>
    <property type="molecule type" value="Genomic_DNA"/>
</dbReference>
<keyword evidence="2" id="KW-1185">Reference proteome</keyword>
<accession>A0ABY9XEU3</accession>